<dbReference type="EMBL" id="KC292079">
    <property type="protein sequence ID" value="AGG91525.1"/>
    <property type="molecule type" value="Genomic_DNA"/>
</dbReference>
<evidence type="ECO:0000313" key="11">
    <source>
        <dbReference type="EMBL" id="AGG91531.1"/>
    </source>
</evidence>
<protein>
    <submittedName>
        <fullName evidence="12">Truncated toxin A</fullName>
    </submittedName>
</protein>
<dbReference type="EMBL" id="KC292056">
    <property type="protein sequence ID" value="AGG91502.1"/>
    <property type="molecule type" value="Genomic_DNA"/>
</dbReference>
<name>M4NKM8_CLODI</name>
<evidence type="ECO:0000313" key="17">
    <source>
        <dbReference type="EMBL" id="AGG91569.1"/>
    </source>
</evidence>
<evidence type="ECO:0000313" key="8">
    <source>
        <dbReference type="EMBL" id="AGG91524.1"/>
    </source>
</evidence>
<evidence type="ECO:0000313" key="9">
    <source>
        <dbReference type="EMBL" id="AGG91525.1"/>
    </source>
</evidence>
<evidence type="ECO:0000313" key="18">
    <source>
        <dbReference type="EMBL" id="AGG91570.1"/>
    </source>
</evidence>
<dbReference type="EMBL" id="KC292109">
    <property type="protein sequence ID" value="AGG91555.1"/>
    <property type="molecule type" value="Genomic_DNA"/>
</dbReference>
<dbReference type="EMBL" id="KC292078">
    <property type="protein sequence ID" value="AGG91524.1"/>
    <property type="molecule type" value="Genomic_DNA"/>
</dbReference>
<evidence type="ECO:0000313" key="16">
    <source>
        <dbReference type="EMBL" id="AGG91567.1"/>
    </source>
</evidence>
<evidence type="ECO:0000313" key="14">
    <source>
        <dbReference type="EMBL" id="AGG91555.1"/>
    </source>
</evidence>
<dbReference type="EMBL" id="KC292060">
    <property type="protein sequence ID" value="AGG91506.1"/>
    <property type="molecule type" value="Genomic_DNA"/>
</dbReference>
<dbReference type="EMBL" id="KC292088">
    <property type="protein sequence ID" value="AGG91534.1"/>
    <property type="molecule type" value="Genomic_DNA"/>
</dbReference>
<reference evidence="19" key="3">
    <citation type="submission" date="2021-06" db="EMBL/GenBank/DDBJ databases">
        <authorList>
            <consortium name="NCBI Pathogen Detection Project"/>
        </authorList>
    </citation>
    <scope>NUCLEOTIDE SEQUENCE</scope>
    <source>
        <strain evidence="19">Clostridioides</strain>
    </source>
</reference>
<reference evidence="12" key="1">
    <citation type="journal article" date="2014" name="J. Clin. Microbiol.">
        <title>Sequence variation in tcdA and tcdB of Clostridium difficile: ST37 with truncated tcdA is a potential epidemic strain in China.</title>
        <authorList>
            <person name="Du P."/>
            <person name="Cao B."/>
            <person name="Wang J."/>
            <person name="Li W."/>
            <person name="Jia H."/>
            <person name="Zhang W."/>
            <person name="Lu J."/>
            <person name="Li Z."/>
            <person name="Yu H."/>
            <person name="Chen C."/>
            <person name="Cheng Y."/>
        </authorList>
    </citation>
    <scope>NUCLEOTIDE SEQUENCE</scope>
    <source>
        <strain evidence="5">BJ08</strain>
        <strain evidence="15">GZ11</strain>
        <strain evidence="17">GZ12</strain>
        <strain evidence="7">GZ13</strain>
        <strain evidence="1">GZ14</strain>
        <strain evidence="14">GZ2</strain>
        <strain evidence="8">GZ3</strain>
        <strain evidence="18">GZ6</strain>
        <strain evidence="16">GZ8</strain>
        <strain evidence="4">GZ9</strain>
        <strain evidence="13">HN582</strain>
        <strain evidence="6">HN588</strain>
        <strain evidence="11">SD1</strain>
        <strain evidence="10">SH182</strain>
        <strain evidence="12">US1</strain>
        <strain evidence="2">ZR47</strain>
        <strain evidence="9">ZR8</strain>
        <strain evidence="3">ZR9</strain>
    </source>
</reference>
<dbReference type="AlphaFoldDB" id="M4NKM8"/>
<dbReference type="EMBL" id="KC292124">
    <property type="protein sequence ID" value="AGG91570.1"/>
    <property type="molecule type" value="Genomic_DNA"/>
</dbReference>
<accession>M4NKM8</accession>
<evidence type="ECO:0000313" key="6">
    <source>
        <dbReference type="EMBL" id="AGG91520.1"/>
    </source>
</evidence>
<dbReference type="EMBL" id="KC292123">
    <property type="protein sequence ID" value="AGG91569.1"/>
    <property type="molecule type" value="Genomic_DNA"/>
</dbReference>
<dbReference type="EMBL" id="KC292077">
    <property type="protein sequence ID" value="AGG91523.1"/>
    <property type="molecule type" value="Genomic_DNA"/>
</dbReference>
<sequence>MSLISKEELIKLAYSIRPRENEYKTILTNLDEYNKLTTNNNENKYL</sequence>
<evidence type="ECO:0000313" key="12">
    <source>
        <dbReference type="EMBL" id="AGG91534.1"/>
    </source>
</evidence>
<dbReference type="EMBL" id="KC292121">
    <property type="protein sequence ID" value="AGG91567.1"/>
    <property type="molecule type" value="Genomic_DNA"/>
</dbReference>
<dbReference type="EMBL" id="KC292083">
    <property type="protein sequence ID" value="AGG91529.1"/>
    <property type="molecule type" value="Genomic_DNA"/>
</dbReference>
<dbReference type="EMBL" id="KC292074">
    <property type="protein sequence ID" value="AGG91520.1"/>
    <property type="molecule type" value="Genomic_DNA"/>
</dbReference>
<dbReference type="Gene3D" id="1.20.58.1190">
    <property type="match status" value="1"/>
</dbReference>
<evidence type="ECO:0000313" key="4">
    <source>
        <dbReference type="EMBL" id="AGG91510.1"/>
    </source>
</evidence>
<dbReference type="EMBL" id="DAEQIJ010000018">
    <property type="protein sequence ID" value="HBH2621377.1"/>
    <property type="molecule type" value="Genomic_DNA"/>
</dbReference>
<organism evidence="12">
    <name type="scientific">Clostridioides difficile</name>
    <name type="common">Peptoclostridium difficile</name>
    <dbReference type="NCBI Taxonomy" id="1496"/>
    <lineage>
        <taxon>Bacteria</taxon>
        <taxon>Bacillati</taxon>
        <taxon>Bacillota</taxon>
        <taxon>Clostridia</taxon>
        <taxon>Peptostreptococcales</taxon>
        <taxon>Peptostreptococcaceae</taxon>
        <taxon>Clostridioides</taxon>
    </lineage>
</organism>
<dbReference type="EMBL" id="KC292085">
    <property type="protein sequence ID" value="AGG91531.1"/>
    <property type="molecule type" value="Genomic_DNA"/>
</dbReference>
<evidence type="ECO:0000313" key="5">
    <source>
        <dbReference type="EMBL" id="AGG91514.1"/>
    </source>
</evidence>
<evidence type="ECO:0000313" key="1">
    <source>
        <dbReference type="EMBL" id="AGG91502.1"/>
    </source>
</evidence>
<dbReference type="Proteomes" id="UP000879542">
    <property type="component" value="Unassembled WGS sequence"/>
</dbReference>
<dbReference type="EMBL" id="KC292063">
    <property type="protein sequence ID" value="AGG91509.1"/>
    <property type="molecule type" value="Genomic_DNA"/>
</dbReference>
<dbReference type="EMBL" id="KC292064">
    <property type="protein sequence ID" value="AGG91510.1"/>
    <property type="molecule type" value="Genomic_DNA"/>
</dbReference>
<reference evidence="19" key="2">
    <citation type="journal article" date="2018" name="Genome Biol.">
        <title>SKESA: strategic k-mer extension for scrupulous assemblies.</title>
        <authorList>
            <person name="Souvorov A."/>
            <person name="Agarwala R."/>
            <person name="Lipman D.J."/>
        </authorList>
    </citation>
    <scope>NUCLEOTIDE SEQUENCE</scope>
    <source>
        <strain evidence="19">Clostridioides</strain>
    </source>
</reference>
<evidence type="ECO:0000313" key="7">
    <source>
        <dbReference type="EMBL" id="AGG91523.1"/>
    </source>
</evidence>
<evidence type="ECO:0000313" key="2">
    <source>
        <dbReference type="EMBL" id="AGG91506.1"/>
    </source>
</evidence>
<dbReference type="EMBL" id="KC292118">
    <property type="protein sequence ID" value="AGG91564.1"/>
    <property type="molecule type" value="Genomic_DNA"/>
</dbReference>
<evidence type="ECO:0000313" key="13">
    <source>
        <dbReference type="EMBL" id="AGG91554.1"/>
    </source>
</evidence>
<dbReference type="EMBL" id="KC292108">
    <property type="protein sequence ID" value="AGG91554.1"/>
    <property type="molecule type" value="Genomic_DNA"/>
</dbReference>
<evidence type="ECO:0000313" key="3">
    <source>
        <dbReference type="EMBL" id="AGG91509.1"/>
    </source>
</evidence>
<dbReference type="EMBL" id="KC292068">
    <property type="protein sequence ID" value="AGG91514.1"/>
    <property type="molecule type" value="Genomic_DNA"/>
</dbReference>
<evidence type="ECO:0000313" key="10">
    <source>
        <dbReference type="EMBL" id="AGG91529.1"/>
    </source>
</evidence>
<proteinExistence type="predicted"/>
<evidence type="ECO:0000313" key="15">
    <source>
        <dbReference type="EMBL" id="AGG91564.1"/>
    </source>
</evidence>
<evidence type="ECO:0000313" key="19">
    <source>
        <dbReference type="EMBL" id="HBH2621377.1"/>
    </source>
</evidence>
<gene>
    <name evidence="12" type="primary">tcdA</name>
    <name evidence="19" type="ORF">KRQ00_003163</name>
</gene>